<dbReference type="InterPro" id="IPR029063">
    <property type="entry name" value="SAM-dependent_MTases_sf"/>
</dbReference>
<dbReference type="EMBL" id="PVNL01000116">
    <property type="protein sequence ID" value="PRQ01326.1"/>
    <property type="molecule type" value="Genomic_DNA"/>
</dbReference>
<name>A0A2S9Y8H5_9BACT</name>
<evidence type="ECO:0000313" key="2">
    <source>
        <dbReference type="Proteomes" id="UP000238823"/>
    </source>
</evidence>
<dbReference type="RefSeq" id="WP_219908074.1">
    <property type="nucleotide sequence ID" value="NZ_PVNL01000116.1"/>
</dbReference>
<dbReference type="AlphaFoldDB" id="A0A2S9Y8H5"/>
<sequence>MPHTIGRTVVVRDLVVERAVVTCERASESLVDPPRDVRRAYLEAMATILRPSGSMVALLWNHGDEGGPPFDMSPLSVEQLIAGVFSTHTDVSLPTLRKLEKGDSTSSLATMASALQVLGLEQDIDLTAGHDELGRKLQDIHQVAPPRGSKKRP</sequence>
<dbReference type="Proteomes" id="UP000238823">
    <property type="component" value="Unassembled WGS sequence"/>
</dbReference>
<accession>A0A2S9Y8H5</accession>
<gene>
    <name evidence="1" type="ORF">ENSA7_56890</name>
</gene>
<protein>
    <recommendedName>
        <fullName evidence="3">HTH cro/C1-type domain-containing protein</fullName>
    </recommendedName>
</protein>
<reference evidence="1 2" key="1">
    <citation type="submission" date="2018-03" db="EMBL/GenBank/DDBJ databases">
        <title>Draft Genome Sequences of the Obligatory Marine Myxobacteria Enhygromyxa salina SWB007.</title>
        <authorList>
            <person name="Poehlein A."/>
            <person name="Moghaddam J.A."/>
            <person name="Harms H."/>
            <person name="Alanjari M."/>
            <person name="Koenig G.M."/>
            <person name="Daniel R."/>
            <person name="Schaeberle T.F."/>
        </authorList>
    </citation>
    <scope>NUCLEOTIDE SEQUENCE [LARGE SCALE GENOMIC DNA]</scope>
    <source>
        <strain evidence="1 2">SWB007</strain>
    </source>
</reference>
<evidence type="ECO:0000313" key="1">
    <source>
        <dbReference type="EMBL" id="PRQ01326.1"/>
    </source>
</evidence>
<proteinExistence type="predicted"/>
<comment type="caution">
    <text evidence="1">The sequence shown here is derived from an EMBL/GenBank/DDBJ whole genome shotgun (WGS) entry which is preliminary data.</text>
</comment>
<evidence type="ECO:0008006" key="3">
    <source>
        <dbReference type="Google" id="ProtNLM"/>
    </source>
</evidence>
<dbReference type="Gene3D" id="3.40.50.150">
    <property type="entry name" value="Vaccinia Virus protein VP39"/>
    <property type="match status" value="1"/>
</dbReference>
<organism evidence="1 2">
    <name type="scientific">Enhygromyxa salina</name>
    <dbReference type="NCBI Taxonomy" id="215803"/>
    <lineage>
        <taxon>Bacteria</taxon>
        <taxon>Pseudomonadati</taxon>
        <taxon>Myxococcota</taxon>
        <taxon>Polyangia</taxon>
        <taxon>Nannocystales</taxon>
        <taxon>Nannocystaceae</taxon>
        <taxon>Enhygromyxa</taxon>
    </lineage>
</organism>